<protein>
    <submittedName>
        <fullName evidence="1">Uncharacterized protein</fullName>
    </submittedName>
</protein>
<evidence type="ECO:0000313" key="2">
    <source>
        <dbReference type="Proteomes" id="UP001456513"/>
    </source>
</evidence>
<accession>A0ABU9CTT1</accession>
<dbReference type="RefSeq" id="WP_341440820.1">
    <property type="nucleotide sequence ID" value="NZ_JBBPCN010000001.1"/>
</dbReference>
<name>A0ABU9CTT1_9NOCA</name>
<keyword evidence="2" id="KW-1185">Reference proteome</keyword>
<reference evidence="1 2" key="1">
    <citation type="submission" date="2024-03" db="EMBL/GenBank/DDBJ databases">
        <title>Rhodococcus navarretei sp. nov. and Pseudarthrobacter quantumdoti sp. nov., two new species with the ability to biosynthesize Quantum Dots isolated from soil samples at Union Glacier, Antarctica.</title>
        <authorList>
            <person name="Vargas M."/>
        </authorList>
    </citation>
    <scope>NUCLEOTIDE SEQUENCE [LARGE SCALE GENOMIC DNA]</scope>
    <source>
        <strain evidence="1 2">EXRC-4A-4</strain>
    </source>
</reference>
<gene>
    <name evidence="1" type="ORF">AABD04_08105</name>
</gene>
<proteinExistence type="predicted"/>
<evidence type="ECO:0000313" key="1">
    <source>
        <dbReference type="EMBL" id="MEK8070809.1"/>
    </source>
</evidence>
<sequence>MGWNPFDRRSKDQRAIDDALVDLGKPAWRGAHGHFVREALTSWRLAATSTVHDPPTATRLDRVRKVVDREPASRGQADIAELESLRKTVTGSVVYVVAALATAIEGLAAWTANDVAHRIVRIDLSAEVASVARSAGLLQAAFDRLGGPPSGHLANDAEVQAMYARRTEALADRQRTLILRLTALRSYLDGLMDIEKELEKMRWIEHHGSPDFAELEERESDELASLNLSAARDLFDEATDRIGVQLREAAQKLGDSGRP</sequence>
<organism evidence="1 2">
    <name type="scientific">Rhodococcus navarretei</name>
    <dbReference type="NCBI Taxonomy" id="3128981"/>
    <lineage>
        <taxon>Bacteria</taxon>
        <taxon>Bacillati</taxon>
        <taxon>Actinomycetota</taxon>
        <taxon>Actinomycetes</taxon>
        <taxon>Mycobacteriales</taxon>
        <taxon>Nocardiaceae</taxon>
        <taxon>Rhodococcus</taxon>
    </lineage>
</organism>
<dbReference type="EMBL" id="JBBPCN010000001">
    <property type="protein sequence ID" value="MEK8070809.1"/>
    <property type="molecule type" value="Genomic_DNA"/>
</dbReference>
<dbReference type="Proteomes" id="UP001456513">
    <property type="component" value="Unassembled WGS sequence"/>
</dbReference>
<comment type="caution">
    <text evidence="1">The sequence shown here is derived from an EMBL/GenBank/DDBJ whole genome shotgun (WGS) entry which is preliminary data.</text>
</comment>